<dbReference type="EMBL" id="HQ414137">
    <property type="protein sequence ID" value="AEQ75476.1"/>
    <property type="molecule type" value="Genomic_RNA"/>
</dbReference>
<protein>
    <submittedName>
        <fullName evidence="1">VP11</fullName>
    </submittedName>
</protein>
<organism evidence="1 3">
    <name type="scientific">Scylla serrata reovirus SZ-2007</name>
    <dbReference type="NCBI Taxonomy" id="458682"/>
    <lineage>
        <taxon>Viruses</taxon>
        <taxon>Riboviria</taxon>
        <taxon>Orthornavirae</taxon>
        <taxon>Duplornaviricota</taxon>
        <taxon>Resentoviricetes</taxon>
        <taxon>Reovirales</taxon>
        <taxon>Sedoreoviridae</taxon>
        <taxon>Crabreovirus</taxon>
        <taxon>Crabreovirus scylla</taxon>
    </lineage>
</organism>
<evidence type="ECO:0007829" key="4">
    <source>
        <dbReference type="PDB" id="7XR2"/>
    </source>
</evidence>
<evidence type="ECO:0000313" key="2">
    <source>
        <dbReference type="EMBL" id="AFF57934.1"/>
    </source>
</evidence>
<reference evidence="1 3" key="3">
    <citation type="journal article" date="2012" name="Virology">
        <title>Sequence analysis of 12 genome segments of mud crab reovirus (MCRV).</title>
        <authorList>
            <person name="Deng X.X."/>
            <person name="Lu L."/>
            <person name="Ou Y.J."/>
            <person name="Su H.J."/>
            <person name="Li G."/>
            <person name="Guo Z.X."/>
            <person name="Zhang R."/>
            <person name="Zheng P.R."/>
            <person name="Chen Y.G."/>
            <person name="He J.G."/>
            <person name="Weng S.P."/>
        </authorList>
    </citation>
    <scope>NUCLEOTIDE SEQUENCE [LARGE SCALE GENOMIC DNA]</scope>
    <source>
        <strain evidence="1">Southern China</strain>
    </source>
</reference>
<gene>
    <name evidence="1" type="ORF">MCRV_s11gp1</name>
</gene>
<reference evidence="2" key="2">
    <citation type="journal article" date="2012" name="Arch. Virol.">
        <title>Molecular characterization of eight segments of Scylla serrata reovirus (SsRV) provides the complete genome sequence.</title>
        <authorList>
            <person name="Chen J."/>
            <person name="Xiong J."/>
            <person name="Cui B."/>
            <person name="Yang J."/>
            <person name="Li W."/>
            <person name="Mao Z."/>
        </authorList>
    </citation>
    <scope>NUCLEOTIDE SEQUENCE [LARGE SCALE GENOMIC DNA]</scope>
    <source>
        <strain evidence="2">SM09</strain>
    </source>
</reference>
<reference evidence="4" key="4">
    <citation type="journal article" date="2023" name="PLoS Pathog.">
        <title>The structure of a 12-segmented dsRNA reovirus: New insights into capsid stabilization and organization.</title>
        <authorList>
            <person name="Zhang Q."/>
            <person name="Gao Y."/>
            <person name="Baker M.L."/>
            <person name="Liu S."/>
            <person name="Jia X."/>
            <person name="Xu H."/>
            <person name="He J."/>
            <person name="Kaelber J.T."/>
            <person name="Weng S."/>
            <person name="Jiang W."/>
        </authorList>
    </citation>
    <scope>STRUCTURE BY ELECTRON MICROSCOPY (3.10 ANGSTROMS)</scope>
</reference>
<dbReference type="EMBL" id="JQ287709">
    <property type="protein sequence ID" value="AFF57934.1"/>
    <property type="molecule type" value="Genomic_RNA"/>
</dbReference>
<reference evidence="1" key="1">
    <citation type="submission" date="2010-10" db="EMBL/GenBank/DDBJ databases">
        <authorList>
            <person name="Deng X."/>
            <person name="Lv L."/>
            <person name="Ou Y."/>
            <person name="Li G."/>
            <person name="Guo Z."/>
            <person name="Zhang R."/>
            <person name="Su H."/>
            <person name="Zheng P."/>
            <person name="He J."/>
            <person name="Weng S."/>
        </authorList>
    </citation>
    <scope>NUCLEOTIDE SEQUENCE</scope>
    <source>
        <strain evidence="1">Southern China</strain>
    </source>
</reference>
<keyword evidence="3" id="KW-1185">Reference proteome</keyword>
<evidence type="ECO:0000313" key="3">
    <source>
        <dbReference type="Proteomes" id="UP000162623"/>
    </source>
</evidence>
<accession>G9BDA7</accession>
<sequence length="203" mass="23727">MNWSKAINFQPFMLETRPPLTTIPIMDQLVEIGERSNQKWSMTDRLFFAIRKINPIFVTSSQIPSKFDYTILQMPTQLIASLKETLLFLAFSYYLREYQDKVGQMKFYPVAMKNMIPIVNYLKDRVHNNFDTTLEQAYRQNVVHTLSASDAFDLLSGMIATTRLDLIQRTRICPELLNVLNKMSFILIYAPNRPSILSWKNQS</sequence>
<keyword evidence="4" id="KW-0002">3D-structure</keyword>
<dbReference type="PDB" id="7XR2">
    <property type="method" value="EM"/>
    <property type="resolution" value="3.10 A"/>
    <property type="chains" value="1/2=1-203"/>
</dbReference>
<dbReference type="Proteomes" id="UP000162623">
    <property type="component" value="Genome"/>
</dbReference>
<evidence type="ECO:0000313" key="1">
    <source>
        <dbReference type="EMBL" id="AEQ75476.1"/>
    </source>
</evidence>
<dbReference type="Proteomes" id="UP000112381">
    <property type="component" value="Genome"/>
</dbReference>
<name>G9BDA7_9REOV</name>
<dbReference type="EMDB" id="EMD-33403"/>
<dbReference type="SMR" id="G9BDA7"/>
<proteinExistence type="evidence at protein level"/>